<reference evidence="1 2" key="1">
    <citation type="journal article" date="2024" name="Plant Biotechnol. J.">
        <title>Dendrobium thyrsiflorum genome and its molecular insights into genes involved in important horticultural traits.</title>
        <authorList>
            <person name="Chen B."/>
            <person name="Wang J.Y."/>
            <person name="Zheng P.J."/>
            <person name="Li K.L."/>
            <person name="Liang Y.M."/>
            <person name="Chen X.F."/>
            <person name="Zhang C."/>
            <person name="Zhao X."/>
            <person name="He X."/>
            <person name="Zhang G.Q."/>
            <person name="Liu Z.J."/>
            <person name="Xu Q."/>
        </authorList>
    </citation>
    <scope>NUCLEOTIDE SEQUENCE [LARGE SCALE GENOMIC DNA]</scope>
    <source>
        <strain evidence="1">GZMU011</strain>
    </source>
</reference>
<dbReference type="EMBL" id="JANQDX010000004">
    <property type="protein sequence ID" value="KAL0925359.1"/>
    <property type="molecule type" value="Genomic_DNA"/>
</dbReference>
<accession>A0ABD0VJN7</accession>
<name>A0ABD0VJN7_DENTH</name>
<gene>
    <name evidence="1" type="ORF">M5K25_003682</name>
</gene>
<dbReference type="AlphaFoldDB" id="A0ABD0VJN7"/>
<organism evidence="1 2">
    <name type="scientific">Dendrobium thyrsiflorum</name>
    <name type="common">Pinecone-like raceme dendrobium</name>
    <name type="synonym">Orchid</name>
    <dbReference type="NCBI Taxonomy" id="117978"/>
    <lineage>
        <taxon>Eukaryota</taxon>
        <taxon>Viridiplantae</taxon>
        <taxon>Streptophyta</taxon>
        <taxon>Embryophyta</taxon>
        <taxon>Tracheophyta</taxon>
        <taxon>Spermatophyta</taxon>
        <taxon>Magnoliopsida</taxon>
        <taxon>Liliopsida</taxon>
        <taxon>Asparagales</taxon>
        <taxon>Orchidaceae</taxon>
        <taxon>Epidendroideae</taxon>
        <taxon>Malaxideae</taxon>
        <taxon>Dendrobiinae</taxon>
        <taxon>Dendrobium</taxon>
    </lineage>
</organism>
<comment type="caution">
    <text evidence="1">The sequence shown here is derived from an EMBL/GenBank/DDBJ whole genome shotgun (WGS) entry which is preliminary data.</text>
</comment>
<evidence type="ECO:0000313" key="1">
    <source>
        <dbReference type="EMBL" id="KAL0925359.1"/>
    </source>
</evidence>
<sequence>MWFSAVTRRVRKDEEYFSAITRWERKDVILCHHQEGEKGCGISKVKEQFLQYWGGAVDEKQFYTELVK</sequence>
<evidence type="ECO:0000313" key="2">
    <source>
        <dbReference type="Proteomes" id="UP001552299"/>
    </source>
</evidence>
<protein>
    <submittedName>
        <fullName evidence="1">Uncharacterized protein</fullName>
    </submittedName>
</protein>
<keyword evidence="2" id="KW-1185">Reference proteome</keyword>
<proteinExistence type="predicted"/>
<dbReference type="Proteomes" id="UP001552299">
    <property type="component" value="Unassembled WGS sequence"/>
</dbReference>